<protein>
    <recommendedName>
        <fullName evidence="2">Zn(2)-C6 fungal-type domain-containing protein</fullName>
    </recommendedName>
</protein>
<reference evidence="3 4" key="1">
    <citation type="submission" date="2024-01" db="EMBL/GenBank/DDBJ databases">
        <authorList>
            <person name="Allen C."/>
            <person name="Tagirdzhanova G."/>
        </authorList>
    </citation>
    <scope>NUCLEOTIDE SEQUENCE [LARGE SCALE GENOMIC DNA]</scope>
</reference>
<dbReference type="CDD" id="cd00067">
    <property type="entry name" value="GAL4"/>
    <property type="match status" value="1"/>
</dbReference>
<comment type="caution">
    <text evidence="3">The sequence shown here is derived from an EMBL/GenBank/DDBJ whole genome shotgun (WGS) entry which is preliminary data.</text>
</comment>
<proteinExistence type="predicted"/>
<dbReference type="EMBL" id="CAWUHB010000051">
    <property type="protein sequence ID" value="CAK7230041.1"/>
    <property type="molecule type" value="Genomic_DNA"/>
</dbReference>
<keyword evidence="4" id="KW-1185">Reference proteome</keyword>
<dbReference type="InterPro" id="IPR050797">
    <property type="entry name" value="Carb_Metab_Trans_Reg"/>
</dbReference>
<gene>
    <name evidence="3" type="ORF">SCUCBS95973_007439</name>
</gene>
<accession>A0ABP0CF54</accession>
<organism evidence="3 4">
    <name type="scientific">Sporothrix curviconia</name>
    <dbReference type="NCBI Taxonomy" id="1260050"/>
    <lineage>
        <taxon>Eukaryota</taxon>
        <taxon>Fungi</taxon>
        <taxon>Dikarya</taxon>
        <taxon>Ascomycota</taxon>
        <taxon>Pezizomycotina</taxon>
        <taxon>Sordariomycetes</taxon>
        <taxon>Sordariomycetidae</taxon>
        <taxon>Ophiostomatales</taxon>
        <taxon>Ophiostomataceae</taxon>
        <taxon>Sporothrix</taxon>
    </lineage>
</organism>
<dbReference type="PROSITE" id="PS00463">
    <property type="entry name" value="ZN2_CY6_FUNGAL_1"/>
    <property type="match status" value="1"/>
</dbReference>
<dbReference type="Pfam" id="PF00172">
    <property type="entry name" value="Zn_clus"/>
    <property type="match status" value="1"/>
</dbReference>
<evidence type="ECO:0000256" key="1">
    <source>
        <dbReference type="ARBA" id="ARBA00023242"/>
    </source>
</evidence>
<dbReference type="PANTHER" id="PTHR31668">
    <property type="entry name" value="GLUCOSE TRANSPORT TRANSCRIPTION REGULATOR RGT1-RELATED-RELATED"/>
    <property type="match status" value="1"/>
</dbReference>
<dbReference type="SUPFAM" id="SSF57701">
    <property type="entry name" value="Zn2/Cys6 DNA-binding domain"/>
    <property type="match status" value="1"/>
</dbReference>
<name>A0ABP0CF54_9PEZI</name>
<dbReference type="InterPro" id="IPR036864">
    <property type="entry name" value="Zn2-C6_fun-type_DNA-bd_sf"/>
</dbReference>
<sequence>MFGTHHPQAANRTAPTTRTNNACGSCRFRKVKCSGSHPCTQCAHLGLTCAFAPPSVRRKNGARGALVQQLQRTAKTIPRNAPIRPLSSSPEILPPPSQATPYTAAFFLALVPDYEQVVYPVNPIITADEIRAAVATMYTAVEDAALVYAFAAITMIFLQPSHTPAGDEGSRLADLMHRGLVAHRASETASLNSSTSSTSSGLGELHVTVKRVMTCMFLDMAMLSTGLLDRGFVVLREAIALLQTLKVTNDTPPHERARCQRLYWECFLHERFLFVINSRRTAVLPPLRLGRPLLPDPTIPAHVHAGFGRLVDLFCIIDDTFIRYWGWSDNDDNNDSPGVALTADWVEQKQAALDAEERTTASLLGSLTELQHVDIFITRLWLRTLVWQLALARGLLRSSPPESAHEGLSLHFPADRLSAQLRGLVCRLDSAASIATHGSGILQKLFEITTTIADVLALPAMSDRHDAAARMDDFVFLVRFLFRFDKVRPNERRYIGEKLATLQEMYHYEAVEGEE</sequence>
<dbReference type="CDD" id="cd12148">
    <property type="entry name" value="fungal_TF_MHR"/>
    <property type="match status" value="1"/>
</dbReference>
<dbReference type="PANTHER" id="PTHR31668:SF24">
    <property type="entry name" value="TRANSCRIPTION FACTOR, PUTATIVE-RELATED"/>
    <property type="match status" value="1"/>
</dbReference>
<dbReference type="SMART" id="SM00066">
    <property type="entry name" value="GAL4"/>
    <property type="match status" value="1"/>
</dbReference>
<dbReference type="Proteomes" id="UP001642405">
    <property type="component" value="Unassembled WGS sequence"/>
</dbReference>
<feature type="domain" description="Zn(2)-C6 fungal-type" evidence="2">
    <location>
        <begin position="22"/>
        <end position="51"/>
    </location>
</feature>
<dbReference type="PROSITE" id="PS50048">
    <property type="entry name" value="ZN2_CY6_FUNGAL_2"/>
    <property type="match status" value="1"/>
</dbReference>
<evidence type="ECO:0000259" key="2">
    <source>
        <dbReference type="PROSITE" id="PS50048"/>
    </source>
</evidence>
<dbReference type="InterPro" id="IPR001138">
    <property type="entry name" value="Zn2Cys6_DnaBD"/>
</dbReference>
<keyword evidence="1" id="KW-0539">Nucleus</keyword>
<evidence type="ECO:0000313" key="4">
    <source>
        <dbReference type="Proteomes" id="UP001642405"/>
    </source>
</evidence>
<evidence type="ECO:0000313" key="3">
    <source>
        <dbReference type="EMBL" id="CAK7230041.1"/>
    </source>
</evidence>
<dbReference type="Gene3D" id="4.10.240.10">
    <property type="entry name" value="Zn(2)-C6 fungal-type DNA-binding domain"/>
    <property type="match status" value="1"/>
</dbReference>